<sequence>MEAVCNVNGTETEKNTSIYHVRTGDTRFQAVKQKMNIPHLIDSIKRSPGETEAGNSYSVHISKGSSDIESTSGNKNDKVYSLEPPSVISKNLQRSLPGSRKTFFDLINEKNQTTQLVIPVIEKDLSEGIVQPILKNGYKIYKSKSMDKLNGVSNTPDNEYETESQSLSSVSRNHSQSNNINNEYSNEKKKPSFINNAQHLNTSEVHSDGENGANLISINKNGFEIYGNHNPTNQNLISRNLLNEDIETAESEMGEDGDFTFRGYAPNDANGTNHISSDSVSKNFLGHQRHMETQSYNSRFTNIQNIRNMSSSKHLSPKFKRSKNWSRLETTVLLKELCRIIKKQGNQKREYILRSNKTFEDLSRDLKRRGYNRDAQSCLVRWRNVLRIYKTERRSILEDGADISNYPFSYEIEDIYNCRDSSDIKSRSVEEYDNAESSIRDKNNLAKFEKAREIGSLDDIKNENQSKRKYRENDSEPRKRSSIFNENNYLANIEENRKFQILNQRYNPSKFPISLLNDSININPKNEQQTESFFNTNAFNYGNKPLENLNREFITGIEHKKNYNITNCDLKSKYTFGSSSESRVSKRNLTFSEEDRNDIELNNESQKSQSISSLIDDICDQSNKADRFLQEYLHIQKKAMLALIEIKKSVSKNN</sequence>
<proteinExistence type="predicted"/>
<reference evidence="3 4" key="1">
    <citation type="submission" date="2017-01" db="EMBL/GenBank/DDBJ databases">
        <authorList>
            <person name="Mah S.A."/>
            <person name="Swanson W.J."/>
            <person name="Moy G.W."/>
            <person name="Vacquier V.D."/>
        </authorList>
    </citation>
    <scope>NUCLEOTIDE SEQUENCE [LARGE SCALE GENOMIC DNA]</scope>
    <source>
        <strain evidence="3 4">GSMNP</strain>
    </source>
</reference>
<accession>A0A1R1YF75</accession>
<feature type="region of interest" description="Disordered" evidence="1">
    <location>
        <begin position="459"/>
        <end position="483"/>
    </location>
</feature>
<comment type="caution">
    <text evidence="3">The sequence shown here is derived from an EMBL/GenBank/DDBJ whole genome shotgun (WGS) entry which is preliminary data.</text>
</comment>
<dbReference type="AlphaFoldDB" id="A0A1R1YF75"/>
<evidence type="ECO:0000313" key="3">
    <source>
        <dbReference type="EMBL" id="OMJ25568.1"/>
    </source>
</evidence>
<protein>
    <recommendedName>
        <fullName evidence="2">Myb/SANT-like DNA-binding domain-containing protein</fullName>
    </recommendedName>
</protein>
<dbReference type="InterPro" id="IPR044822">
    <property type="entry name" value="Myb_DNA-bind_4"/>
</dbReference>
<organism evidence="3 4">
    <name type="scientific">Smittium culicis</name>
    <dbReference type="NCBI Taxonomy" id="133412"/>
    <lineage>
        <taxon>Eukaryota</taxon>
        <taxon>Fungi</taxon>
        <taxon>Fungi incertae sedis</taxon>
        <taxon>Zoopagomycota</taxon>
        <taxon>Kickxellomycotina</taxon>
        <taxon>Harpellomycetes</taxon>
        <taxon>Harpellales</taxon>
        <taxon>Legeriomycetaceae</taxon>
        <taxon>Smittium</taxon>
    </lineage>
</organism>
<feature type="compositionally biased region" description="Polar residues" evidence="1">
    <location>
        <begin position="151"/>
        <end position="184"/>
    </location>
</feature>
<dbReference type="Gene3D" id="1.10.10.60">
    <property type="entry name" value="Homeodomain-like"/>
    <property type="match status" value="1"/>
</dbReference>
<dbReference type="OrthoDB" id="5599927at2759"/>
<name>A0A1R1YF75_9FUNG</name>
<evidence type="ECO:0000313" key="4">
    <source>
        <dbReference type="Proteomes" id="UP000187283"/>
    </source>
</evidence>
<keyword evidence="4" id="KW-1185">Reference proteome</keyword>
<evidence type="ECO:0000259" key="2">
    <source>
        <dbReference type="Pfam" id="PF13837"/>
    </source>
</evidence>
<feature type="compositionally biased region" description="Polar residues" evidence="1">
    <location>
        <begin position="53"/>
        <end position="74"/>
    </location>
</feature>
<dbReference type="EMBL" id="LSSN01000148">
    <property type="protein sequence ID" value="OMJ25568.1"/>
    <property type="molecule type" value="Genomic_DNA"/>
</dbReference>
<feature type="compositionally biased region" description="Basic and acidic residues" evidence="1">
    <location>
        <begin position="459"/>
        <end position="479"/>
    </location>
</feature>
<feature type="region of interest" description="Disordered" evidence="1">
    <location>
        <begin position="147"/>
        <end position="188"/>
    </location>
</feature>
<evidence type="ECO:0000256" key="1">
    <source>
        <dbReference type="SAM" id="MobiDB-lite"/>
    </source>
</evidence>
<dbReference type="Pfam" id="PF13837">
    <property type="entry name" value="Myb_DNA-bind_4"/>
    <property type="match status" value="1"/>
</dbReference>
<feature type="domain" description="Myb/SANT-like DNA-binding" evidence="2">
    <location>
        <begin position="323"/>
        <end position="412"/>
    </location>
</feature>
<gene>
    <name evidence="3" type="ORF">AYI70_g821</name>
</gene>
<dbReference type="Proteomes" id="UP000187283">
    <property type="component" value="Unassembled WGS sequence"/>
</dbReference>
<feature type="region of interest" description="Disordered" evidence="1">
    <location>
        <begin position="45"/>
        <end position="82"/>
    </location>
</feature>